<keyword evidence="3" id="KW-1185">Reference proteome</keyword>
<comment type="caution">
    <text evidence="2">The sequence shown here is derived from an EMBL/GenBank/DDBJ whole genome shotgun (WGS) entry which is preliminary data.</text>
</comment>
<gene>
    <name evidence="2" type="ORF">FFLO_07122</name>
</gene>
<dbReference type="AlphaFoldDB" id="A0A8K0JG08"/>
<evidence type="ECO:0000313" key="3">
    <source>
        <dbReference type="Proteomes" id="UP000812966"/>
    </source>
</evidence>
<dbReference type="InterPro" id="IPR021109">
    <property type="entry name" value="Peptidase_aspartic_dom_sf"/>
</dbReference>
<feature type="region of interest" description="Disordered" evidence="1">
    <location>
        <begin position="1"/>
        <end position="26"/>
    </location>
</feature>
<dbReference type="EMBL" id="JABELV010000375">
    <property type="protein sequence ID" value="KAG7527250.1"/>
    <property type="molecule type" value="Genomic_DNA"/>
</dbReference>
<evidence type="ECO:0000256" key="1">
    <source>
        <dbReference type="SAM" id="MobiDB-lite"/>
    </source>
</evidence>
<name>A0A8K0JG08_9TREE</name>
<organism evidence="2 3">
    <name type="scientific">Filobasidium floriforme</name>
    <dbReference type="NCBI Taxonomy" id="5210"/>
    <lineage>
        <taxon>Eukaryota</taxon>
        <taxon>Fungi</taxon>
        <taxon>Dikarya</taxon>
        <taxon>Basidiomycota</taxon>
        <taxon>Agaricomycotina</taxon>
        <taxon>Tremellomycetes</taxon>
        <taxon>Filobasidiales</taxon>
        <taxon>Filobasidiaceae</taxon>
        <taxon>Filobasidium</taxon>
    </lineage>
</organism>
<dbReference type="Proteomes" id="UP000812966">
    <property type="component" value="Unassembled WGS sequence"/>
</dbReference>
<dbReference type="CDD" id="cd00303">
    <property type="entry name" value="retropepsin_like"/>
    <property type="match status" value="1"/>
</dbReference>
<dbReference type="OrthoDB" id="2594560at2759"/>
<protein>
    <submittedName>
        <fullName evidence="2">Uncharacterized protein</fullName>
    </submittedName>
</protein>
<dbReference type="SUPFAM" id="SSF50630">
    <property type="entry name" value="Acid proteases"/>
    <property type="match status" value="1"/>
</dbReference>
<reference evidence="2" key="1">
    <citation type="submission" date="2020-04" db="EMBL/GenBank/DDBJ databases">
        <title>Analysis of mating type loci in Filobasidium floriforme.</title>
        <authorList>
            <person name="Nowrousian M."/>
        </authorList>
    </citation>
    <scope>NUCLEOTIDE SEQUENCE</scope>
    <source>
        <strain evidence="2">CBS 6242</strain>
    </source>
</reference>
<dbReference type="Gene3D" id="2.40.70.10">
    <property type="entry name" value="Acid Proteases"/>
    <property type="match status" value="1"/>
</dbReference>
<proteinExistence type="predicted"/>
<accession>A0A8K0JG08</accession>
<evidence type="ECO:0000313" key="2">
    <source>
        <dbReference type="EMBL" id="KAG7527250.1"/>
    </source>
</evidence>
<sequence length="424" mass="46789">MPTTRAQSVAAPEPVNNMAPQSEDNVEIEAGRQEAPALPEIPTPTITLPAIAFEELVAQVKSLQEQLAFATRPIASPVRQPSEPINPQLGLHTSPPMHWRRDCPQLNNVAGTAAVPRPMTHLAYCPSGPATHPNRIPIQKNVRWKNLPPPSPSTNTVMTRQAARNRDMSILPAAQHTLPPANEPLITQDVTPVAPEPQTLLAPKIGTSQRLEERHHFKTPVYTLVRFNAGEGTLHRLCVDSGSSISLMDEDFANTHLRNSPRHTASSFQVMGLGRTFASSWIEADIHFISKEGKPFNAPAAFFLVPNLKTKILLGNDMLETFGACIDLHAKTLKFNSYDSLIPITSSINQDEEKAVKIPIRLKEAYIIRGGHQARVPVNLDSHSIPSNVYLVDPCRQDRRFEIASCKQTSYLAMLSQSETDPKR</sequence>